<evidence type="ECO:0000313" key="2">
    <source>
        <dbReference type="Proteomes" id="UP001303115"/>
    </source>
</evidence>
<dbReference type="Proteomes" id="UP001303115">
    <property type="component" value="Unassembled WGS sequence"/>
</dbReference>
<dbReference type="AlphaFoldDB" id="A0AAN6SLM2"/>
<protein>
    <submittedName>
        <fullName evidence="1">Uncharacterized protein</fullName>
    </submittedName>
</protein>
<evidence type="ECO:0000313" key="1">
    <source>
        <dbReference type="EMBL" id="KAK4031873.1"/>
    </source>
</evidence>
<keyword evidence="2" id="KW-1185">Reference proteome</keyword>
<dbReference type="InterPro" id="IPR052895">
    <property type="entry name" value="HetReg/Transcr_Mod"/>
</dbReference>
<proteinExistence type="predicted"/>
<organism evidence="1 2">
    <name type="scientific">Parachaetomium inaequale</name>
    <dbReference type="NCBI Taxonomy" id="2588326"/>
    <lineage>
        <taxon>Eukaryota</taxon>
        <taxon>Fungi</taxon>
        <taxon>Dikarya</taxon>
        <taxon>Ascomycota</taxon>
        <taxon>Pezizomycotina</taxon>
        <taxon>Sordariomycetes</taxon>
        <taxon>Sordariomycetidae</taxon>
        <taxon>Sordariales</taxon>
        <taxon>Chaetomiaceae</taxon>
        <taxon>Parachaetomium</taxon>
    </lineage>
</organism>
<sequence>MAWGVVREQYRVEVLGLPPAVRAPPPENLPRVLATYFSRRWFRRLWPLQEVMLPELSRVEFMCGEKTTTGERMLYLSTLLRQDQASKGWDVERISRLARPRSPQKTPTQSCLLDLLIETQDRQCEDPRDKIFAILAIARRLDGAAFTRRDSDISVDYRKSVAEVYTSYSAQFIRRHGPGFFLALIKSRPKVEGLPSWAADWTVPWPDERALAEMGPVSRYRAADEKDEVLDIETDTSGRMLMKIMRPRVVRGFFTRNGHVDGAARTQIESVRQLRRDEALVEMYPGLALLLRQEKGQPEHYAFVRVCPHALSREGVENAVASWSRVVVHKENVGQGHDGPPPKGYLSLPGVYKIV</sequence>
<gene>
    <name evidence="1" type="ORF">C8A01DRAFT_41698</name>
</gene>
<dbReference type="PANTHER" id="PTHR24148:SF64">
    <property type="entry name" value="HETEROKARYON INCOMPATIBILITY DOMAIN-CONTAINING PROTEIN"/>
    <property type="match status" value="1"/>
</dbReference>
<accession>A0AAN6SLM2</accession>
<comment type="caution">
    <text evidence="1">The sequence shown here is derived from an EMBL/GenBank/DDBJ whole genome shotgun (WGS) entry which is preliminary data.</text>
</comment>
<name>A0AAN6SLM2_9PEZI</name>
<dbReference type="EMBL" id="MU854687">
    <property type="protein sequence ID" value="KAK4031873.1"/>
    <property type="molecule type" value="Genomic_DNA"/>
</dbReference>
<dbReference type="PANTHER" id="PTHR24148">
    <property type="entry name" value="ANKYRIN REPEAT DOMAIN-CONTAINING PROTEIN 39 HOMOLOG-RELATED"/>
    <property type="match status" value="1"/>
</dbReference>
<reference evidence="2" key="1">
    <citation type="journal article" date="2023" name="Mol. Phylogenet. Evol.">
        <title>Genome-scale phylogeny and comparative genomics of the fungal order Sordariales.</title>
        <authorList>
            <person name="Hensen N."/>
            <person name="Bonometti L."/>
            <person name="Westerberg I."/>
            <person name="Brannstrom I.O."/>
            <person name="Guillou S."/>
            <person name="Cros-Aarteil S."/>
            <person name="Calhoun S."/>
            <person name="Haridas S."/>
            <person name="Kuo A."/>
            <person name="Mondo S."/>
            <person name="Pangilinan J."/>
            <person name="Riley R."/>
            <person name="LaButti K."/>
            <person name="Andreopoulos B."/>
            <person name="Lipzen A."/>
            <person name="Chen C."/>
            <person name="Yan M."/>
            <person name="Daum C."/>
            <person name="Ng V."/>
            <person name="Clum A."/>
            <person name="Steindorff A."/>
            <person name="Ohm R.A."/>
            <person name="Martin F."/>
            <person name="Silar P."/>
            <person name="Natvig D.O."/>
            <person name="Lalanne C."/>
            <person name="Gautier V."/>
            <person name="Ament-Velasquez S.L."/>
            <person name="Kruys A."/>
            <person name="Hutchinson M.I."/>
            <person name="Powell A.J."/>
            <person name="Barry K."/>
            <person name="Miller A.N."/>
            <person name="Grigoriev I.V."/>
            <person name="Debuchy R."/>
            <person name="Gladieux P."/>
            <person name="Hiltunen Thoren M."/>
            <person name="Johannesson H."/>
        </authorList>
    </citation>
    <scope>NUCLEOTIDE SEQUENCE [LARGE SCALE GENOMIC DNA]</scope>
    <source>
        <strain evidence="2">CBS 284.82</strain>
    </source>
</reference>